<name>A0A0R1U7L5_9LACO</name>
<dbReference type="GO" id="GO:0005829">
    <property type="term" value="C:cytosol"/>
    <property type="evidence" value="ECO:0007669"/>
    <property type="project" value="TreeGrafter"/>
</dbReference>
<evidence type="ECO:0000313" key="7">
    <source>
        <dbReference type="Proteomes" id="UP000051922"/>
    </source>
</evidence>
<dbReference type="SMART" id="SM00967">
    <property type="entry name" value="SpoU_sub_bind"/>
    <property type="match status" value="1"/>
</dbReference>
<feature type="compositionally biased region" description="Basic residues" evidence="4">
    <location>
        <begin position="1"/>
        <end position="13"/>
    </location>
</feature>
<dbReference type="PANTHER" id="PTHR46429">
    <property type="entry name" value="23S RRNA (GUANOSINE-2'-O-)-METHYLTRANSFERASE RLMB"/>
    <property type="match status" value="1"/>
</dbReference>
<gene>
    <name evidence="6" type="ORF">FC50_GL000248</name>
</gene>
<dbReference type="GO" id="GO:0008173">
    <property type="term" value="F:RNA methyltransferase activity"/>
    <property type="evidence" value="ECO:0007669"/>
    <property type="project" value="InterPro"/>
</dbReference>
<accession>A0A0R1U7L5</accession>
<reference evidence="6 7" key="1">
    <citation type="journal article" date="2015" name="Genome Announc.">
        <title>Expanding the biotechnology potential of lactobacilli through comparative genomics of 213 strains and associated genera.</title>
        <authorList>
            <person name="Sun Z."/>
            <person name="Harris H.M."/>
            <person name="McCann A."/>
            <person name="Guo C."/>
            <person name="Argimon S."/>
            <person name="Zhang W."/>
            <person name="Yang X."/>
            <person name="Jeffery I.B."/>
            <person name="Cooney J.C."/>
            <person name="Kagawa T.F."/>
            <person name="Liu W."/>
            <person name="Song Y."/>
            <person name="Salvetti E."/>
            <person name="Wrobel A."/>
            <person name="Rasinkangas P."/>
            <person name="Parkhill J."/>
            <person name="Rea M.C."/>
            <person name="O'Sullivan O."/>
            <person name="Ritari J."/>
            <person name="Douillard F.P."/>
            <person name="Paul Ross R."/>
            <person name="Yang R."/>
            <person name="Briner A.E."/>
            <person name="Felis G.E."/>
            <person name="de Vos W.M."/>
            <person name="Barrangou R."/>
            <person name="Klaenhammer T.R."/>
            <person name="Caufield P.W."/>
            <person name="Cui Y."/>
            <person name="Zhang H."/>
            <person name="O'Toole P.W."/>
        </authorList>
    </citation>
    <scope>NUCLEOTIDE SEQUENCE [LARGE SCALE GENOMIC DNA]</scope>
    <source>
        <strain evidence="6 7">DSM 15945</strain>
    </source>
</reference>
<dbReference type="RefSeq" id="WP_056956383.1">
    <property type="nucleotide sequence ID" value="NZ_AZFJ01000036.1"/>
</dbReference>
<dbReference type="InterPro" id="IPR013123">
    <property type="entry name" value="SpoU_subst-bd"/>
</dbReference>
<evidence type="ECO:0000256" key="4">
    <source>
        <dbReference type="SAM" id="MobiDB-lite"/>
    </source>
</evidence>
<dbReference type="InterPro" id="IPR004441">
    <property type="entry name" value="rRNA_MeTrfase_TrmH"/>
</dbReference>
<dbReference type="InterPro" id="IPR029064">
    <property type="entry name" value="Ribosomal_eL30-like_sf"/>
</dbReference>
<keyword evidence="2 6" id="KW-0489">Methyltransferase</keyword>
<dbReference type="SUPFAM" id="SSF55315">
    <property type="entry name" value="L30e-like"/>
    <property type="match status" value="1"/>
</dbReference>
<dbReference type="InterPro" id="IPR001537">
    <property type="entry name" value="SpoU_MeTrfase"/>
</dbReference>
<dbReference type="InterPro" id="IPR029028">
    <property type="entry name" value="Alpha/beta_knot_MTases"/>
</dbReference>
<dbReference type="GO" id="GO:0032259">
    <property type="term" value="P:methylation"/>
    <property type="evidence" value="ECO:0007669"/>
    <property type="project" value="UniProtKB-KW"/>
</dbReference>
<dbReference type="PATRIC" id="fig|1423783.4.peg.258"/>
<dbReference type="Proteomes" id="UP000051922">
    <property type="component" value="Unassembled WGS sequence"/>
</dbReference>
<protein>
    <submittedName>
        <fullName evidence="6">TrmH family group 3 RNA methyltransferase</fullName>
    </submittedName>
</protein>
<dbReference type="EMBL" id="AZFJ01000036">
    <property type="protein sequence ID" value="KRL87045.1"/>
    <property type="molecule type" value="Genomic_DNA"/>
</dbReference>
<evidence type="ECO:0000256" key="1">
    <source>
        <dbReference type="ARBA" id="ARBA00007228"/>
    </source>
</evidence>
<evidence type="ECO:0000256" key="2">
    <source>
        <dbReference type="ARBA" id="ARBA00022603"/>
    </source>
</evidence>
<feature type="domain" description="RNA 2-O ribose methyltransferase substrate binding" evidence="5">
    <location>
        <begin position="55"/>
        <end position="132"/>
    </location>
</feature>
<dbReference type="Pfam" id="PF08032">
    <property type="entry name" value="SpoU_sub_bind"/>
    <property type="match status" value="1"/>
</dbReference>
<dbReference type="Gene3D" id="3.40.1280.10">
    <property type="match status" value="1"/>
</dbReference>
<dbReference type="FunFam" id="3.40.1280.10:FF:000008">
    <property type="entry name" value="Group 3 RNA methyltransferase TrmH"/>
    <property type="match status" value="1"/>
</dbReference>
<dbReference type="PANTHER" id="PTHR46429:SF1">
    <property type="entry name" value="23S RRNA (GUANOSINE-2'-O-)-METHYLTRANSFERASE RLMB"/>
    <property type="match status" value="1"/>
</dbReference>
<feature type="region of interest" description="Disordered" evidence="4">
    <location>
        <begin position="1"/>
        <end position="52"/>
    </location>
</feature>
<dbReference type="GO" id="GO:0006396">
    <property type="term" value="P:RNA processing"/>
    <property type="evidence" value="ECO:0007669"/>
    <property type="project" value="InterPro"/>
</dbReference>
<organism evidence="6 7">
    <name type="scientific">Lacticaseibacillus pantheris DSM 15945 = JCM 12539 = NBRC 106106</name>
    <dbReference type="NCBI Taxonomy" id="1423783"/>
    <lineage>
        <taxon>Bacteria</taxon>
        <taxon>Bacillati</taxon>
        <taxon>Bacillota</taxon>
        <taxon>Bacilli</taxon>
        <taxon>Lactobacillales</taxon>
        <taxon>Lactobacillaceae</taxon>
        <taxon>Lacticaseibacillus</taxon>
    </lineage>
</organism>
<keyword evidence="3 6" id="KW-0808">Transferase</keyword>
<keyword evidence="7" id="KW-1185">Reference proteome</keyword>
<dbReference type="Gene3D" id="3.30.1330.30">
    <property type="match status" value="1"/>
</dbReference>
<dbReference type="SUPFAM" id="SSF75217">
    <property type="entry name" value="alpha/beta knot"/>
    <property type="match status" value="1"/>
</dbReference>
<comment type="similarity">
    <text evidence="1">Belongs to the class IV-like SAM-binding methyltransferase superfamily. RNA methyltransferase TrmH family.</text>
</comment>
<evidence type="ECO:0000256" key="3">
    <source>
        <dbReference type="ARBA" id="ARBA00022679"/>
    </source>
</evidence>
<dbReference type="STRING" id="1423783.FC50_GL000248"/>
<proteinExistence type="inferred from homology"/>
<comment type="caution">
    <text evidence="6">The sequence shown here is derived from an EMBL/GenBank/DDBJ whole genome shotgun (WGS) entry which is preliminary data.</text>
</comment>
<evidence type="ECO:0000259" key="5">
    <source>
        <dbReference type="SMART" id="SM00967"/>
    </source>
</evidence>
<dbReference type="AlphaFoldDB" id="A0A0R1U7L5"/>
<feature type="compositionally biased region" description="Basic and acidic residues" evidence="4">
    <location>
        <begin position="14"/>
        <end position="46"/>
    </location>
</feature>
<dbReference type="OrthoDB" id="9794400at2"/>
<dbReference type="InterPro" id="IPR029026">
    <property type="entry name" value="tRNA_m1G_MTases_N"/>
</dbReference>
<evidence type="ECO:0000313" key="6">
    <source>
        <dbReference type="EMBL" id="KRL87045.1"/>
    </source>
</evidence>
<dbReference type="NCBIfam" id="TIGR00186">
    <property type="entry name" value="rRNA_methyl_3"/>
    <property type="match status" value="1"/>
</dbReference>
<sequence>MDKSSKGRGRRDNRRGDGRRDDDRRAGRDARRTPRREQVAPRREERDPEADDNEFVWGRHAVAEALTNGSAATINKLFVQKSLSSDQIHTIVERAKKAKILVSEVPKSKLDLLSDNGNHQGVMLAMPPYAYASIDDLFDHAKEAGQDPFFLILDNLEDPRNLGAIMRTADAVGVHGIIIPKHRAVGLTSAVAKISTGAIEHVPVARVTNLANAIKELKDRGLWIFGTAMEGQDFRQWNATGPIGLVIGNEGKGISPGIQKLMDATLSIPMVGHVQSLNASVAAGVLMYQAFTSRQVTE</sequence>
<dbReference type="GO" id="GO:0003723">
    <property type="term" value="F:RNA binding"/>
    <property type="evidence" value="ECO:0007669"/>
    <property type="project" value="InterPro"/>
</dbReference>
<dbReference type="CDD" id="cd18103">
    <property type="entry name" value="SpoU-like_RlmB"/>
    <property type="match status" value="1"/>
</dbReference>
<dbReference type="Pfam" id="PF00588">
    <property type="entry name" value="SpoU_methylase"/>
    <property type="match status" value="1"/>
</dbReference>